<organism evidence="2 3">
    <name type="scientific">Oceanidesulfovibrio indonesiensis</name>
    <dbReference type="NCBI Taxonomy" id="54767"/>
    <lineage>
        <taxon>Bacteria</taxon>
        <taxon>Pseudomonadati</taxon>
        <taxon>Thermodesulfobacteriota</taxon>
        <taxon>Desulfovibrionia</taxon>
        <taxon>Desulfovibrionales</taxon>
        <taxon>Desulfovibrionaceae</taxon>
        <taxon>Oceanidesulfovibrio</taxon>
    </lineage>
</organism>
<keyword evidence="3" id="KW-1185">Reference proteome</keyword>
<reference evidence="2 3" key="1">
    <citation type="submission" date="2018-06" db="EMBL/GenBank/DDBJ databases">
        <title>Complete genome of Desulfovibrio indonesiensis P37SLT.</title>
        <authorList>
            <person name="Crispim J.S."/>
            <person name="Vidigal P.M.P."/>
            <person name="Silva L.C.F."/>
            <person name="Laguardia C.N."/>
            <person name="Araujo L.C."/>
            <person name="Dias R.S."/>
            <person name="Sousa M.P."/>
            <person name="Paula S.O."/>
            <person name="Silva C."/>
        </authorList>
    </citation>
    <scope>NUCLEOTIDE SEQUENCE [LARGE SCALE GENOMIC DNA]</scope>
    <source>
        <strain evidence="2 3">P37SLT</strain>
    </source>
</reference>
<dbReference type="EMBL" id="QMIE01000052">
    <property type="protein sequence ID" value="TVM13075.1"/>
    <property type="molecule type" value="Genomic_DNA"/>
</dbReference>
<name>A0A7M3MA89_9BACT</name>
<evidence type="ECO:0000313" key="3">
    <source>
        <dbReference type="Proteomes" id="UP000448292"/>
    </source>
</evidence>
<evidence type="ECO:0000313" key="2">
    <source>
        <dbReference type="EMBL" id="TVM13075.1"/>
    </source>
</evidence>
<keyword evidence="1" id="KW-0175">Coiled coil</keyword>
<feature type="coiled-coil region" evidence="1">
    <location>
        <begin position="76"/>
        <end position="103"/>
    </location>
</feature>
<dbReference type="Proteomes" id="UP000448292">
    <property type="component" value="Unassembled WGS sequence"/>
</dbReference>
<protein>
    <submittedName>
        <fullName evidence="2">Site-specific integrase</fullName>
    </submittedName>
</protein>
<evidence type="ECO:0000256" key="1">
    <source>
        <dbReference type="SAM" id="Coils"/>
    </source>
</evidence>
<comment type="caution">
    <text evidence="2">The sequence shown here is derived from an EMBL/GenBank/DDBJ whole genome shotgun (WGS) entry which is preliminary data.</text>
</comment>
<accession>A0A7M3MA89</accession>
<proteinExistence type="predicted"/>
<sequence>MAKWHSTRYPGVRFRKHATRKHGVQFDKYFAIRYQADGKRVEEGLGWASEGWSELKAANLLAELREAQRRGEGPVRLQEKRELAEAERKAREAEKKARAHEAITFEEYVKELYLPDADADKKAETMRRERSIL</sequence>
<feature type="non-terminal residue" evidence="2">
    <location>
        <position position="133"/>
    </location>
</feature>
<gene>
    <name evidence="2" type="ORF">DPQ33_18405</name>
</gene>
<dbReference type="AlphaFoldDB" id="A0A7M3MA89"/>